<protein>
    <submittedName>
        <fullName evidence="2">Uncharacterized protein</fullName>
    </submittedName>
</protein>
<reference evidence="3" key="1">
    <citation type="journal article" date="2019" name="Int. J. Syst. Evol. Microbiol.">
        <title>The Global Catalogue of Microorganisms (GCM) 10K type strain sequencing project: providing services to taxonomists for standard genome sequencing and annotation.</title>
        <authorList>
            <consortium name="The Broad Institute Genomics Platform"/>
            <consortium name="The Broad Institute Genome Sequencing Center for Infectious Disease"/>
            <person name="Wu L."/>
            <person name="Ma J."/>
        </authorList>
    </citation>
    <scope>NUCLEOTIDE SEQUENCE [LARGE SCALE GENOMIC DNA]</scope>
    <source>
        <strain evidence="3">CCUG 57401</strain>
    </source>
</reference>
<feature type="compositionally biased region" description="Basic and acidic residues" evidence="1">
    <location>
        <begin position="9"/>
        <end position="20"/>
    </location>
</feature>
<name>A0ABW0NIC3_9BURK</name>
<feature type="region of interest" description="Disordered" evidence="1">
    <location>
        <begin position="9"/>
        <end position="33"/>
    </location>
</feature>
<proteinExistence type="predicted"/>
<dbReference type="EMBL" id="JBHSMF010000010">
    <property type="protein sequence ID" value="MFC5499751.1"/>
    <property type="molecule type" value="Genomic_DNA"/>
</dbReference>
<accession>A0ABW0NIC3</accession>
<comment type="caution">
    <text evidence="2">The sequence shown here is derived from an EMBL/GenBank/DDBJ whole genome shotgun (WGS) entry which is preliminary data.</text>
</comment>
<organism evidence="2 3">
    <name type="scientific">Caenimonas terrae</name>
    <dbReference type="NCBI Taxonomy" id="696074"/>
    <lineage>
        <taxon>Bacteria</taxon>
        <taxon>Pseudomonadati</taxon>
        <taxon>Pseudomonadota</taxon>
        <taxon>Betaproteobacteria</taxon>
        <taxon>Burkholderiales</taxon>
        <taxon>Comamonadaceae</taxon>
        <taxon>Caenimonas</taxon>
    </lineage>
</organism>
<dbReference type="Proteomes" id="UP001596037">
    <property type="component" value="Unassembled WGS sequence"/>
</dbReference>
<sequence length="235" mass="26308">MFERIKKAFTRASREDDKETVGPPSQMAAGPMSEWASTRGFGFSSADGGGALGLEGKIGGKRWRMELGRPTRNFIRGEELRGRAELGIDEDAAVLVLNRTLKEALDKQAYSIYTDHLQTSVDPKLPEEMRWLAMYDEVGWDELPAPFWERYAVLADRRENALAWVDGVLATAMLEWPRPGPDAETPFMLMLLRGKGYMRMEYRPPNMATLQHAALIFTTACENALGGLATPVKRP</sequence>
<evidence type="ECO:0000313" key="3">
    <source>
        <dbReference type="Proteomes" id="UP001596037"/>
    </source>
</evidence>
<dbReference type="RefSeq" id="WP_376852001.1">
    <property type="nucleotide sequence ID" value="NZ_JBHSMF010000010.1"/>
</dbReference>
<keyword evidence="3" id="KW-1185">Reference proteome</keyword>
<evidence type="ECO:0000313" key="2">
    <source>
        <dbReference type="EMBL" id="MFC5499751.1"/>
    </source>
</evidence>
<evidence type="ECO:0000256" key="1">
    <source>
        <dbReference type="SAM" id="MobiDB-lite"/>
    </source>
</evidence>
<gene>
    <name evidence="2" type="ORF">ACFPOE_19570</name>
</gene>